<dbReference type="PATRIC" id="fig|997873.3.peg.3420"/>
<organism evidence="5 6">
    <name type="scientific">Bacteroides caccae CL03T12C61</name>
    <dbReference type="NCBI Taxonomy" id="997873"/>
    <lineage>
        <taxon>Bacteria</taxon>
        <taxon>Pseudomonadati</taxon>
        <taxon>Bacteroidota</taxon>
        <taxon>Bacteroidia</taxon>
        <taxon>Bacteroidales</taxon>
        <taxon>Bacteroidaceae</taxon>
        <taxon>Bacteroides</taxon>
    </lineage>
</organism>
<gene>
    <name evidence="5" type="ORF">HMPREF1061_03282</name>
</gene>
<dbReference type="PROSITE" id="PS50835">
    <property type="entry name" value="IG_LIKE"/>
    <property type="match status" value="1"/>
</dbReference>
<keyword evidence="3" id="KW-0732">Signal</keyword>
<evidence type="ECO:0000256" key="2">
    <source>
        <dbReference type="SAM" id="MobiDB-lite"/>
    </source>
</evidence>
<dbReference type="SUPFAM" id="SSF53649">
    <property type="entry name" value="Alkaline phosphatase-like"/>
    <property type="match status" value="1"/>
</dbReference>
<keyword evidence="6" id="KW-1185">Reference proteome</keyword>
<feature type="region of interest" description="Disordered" evidence="2">
    <location>
        <begin position="132"/>
        <end position="163"/>
    </location>
</feature>
<evidence type="ECO:0000256" key="3">
    <source>
        <dbReference type="SAM" id="SignalP"/>
    </source>
</evidence>
<dbReference type="Pfam" id="PF00884">
    <property type="entry name" value="Sulfatase"/>
    <property type="match status" value="1"/>
</dbReference>
<comment type="caution">
    <text evidence="5">The sequence shown here is derived from an EMBL/GenBank/DDBJ whole genome shotgun (WGS) entry which is preliminary data.</text>
</comment>
<feature type="signal peptide" evidence="3">
    <location>
        <begin position="1"/>
        <end position="22"/>
    </location>
</feature>
<dbReference type="InterPro" id="IPR007110">
    <property type="entry name" value="Ig-like_dom"/>
</dbReference>
<dbReference type="Proteomes" id="UP000002965">
    <property type="component" value="Unassembled WGS sequence"/>
</dbReference>
<reference evidence="5 6" key="1">
    <citation type="submission" date="2012-02" db="EMBL/GenBank/DDBJ databases">
        <title>The Genome Sequence of Bacteroides caccae CL03T12C61.</title>
        <authorList>
            <consortium name="The Broad Institute Genome Sequencing Platform"/>
            <person name="Earl A."/>
            <person name="Ward D."/>
            <person name="Feldgarden M."/>
            <person name="Gevers D."/>
            <person name="Zitomersky N.L."/>
            <person name="Coyne M.J."/>
            <person name="Comstock L.E."/>
            <person name="Young S.K."/>
            <person name="Zeng Q."/>
            <person name="Gargeya S."/>
            <person name="Fitzgerald M."/>
            <person name="Haas B."/>
            <person name="Abouelleil A."/>
            <person name="Alvarado L."/>
            <person name="Arachchi H.M."/>
            <person name="Berlin A."/>
            <person name="Chapman S.B."/>
            <person name="Gearin G."/>
            <person name="Goldberg J."/>
            <person name="Griggs A."/>
            <person name="Gujja S."/>
            <person name="Hansen M."/>
            <person name="Heiman D."/>
            <person name="Howarth C."/>
            <person name="Larimer J."/>
            <person name="Lui A."/>
            <person name="MacDonald P.J.P."/>
            <person name="McCowen C."/>
            <person name="Montmayeur A."/>
            <person name="Murphy C."/>
            <person name="Neiman D."/>
            <person name="Pearson M."/>
            <person name="Priest M."/>
            <person name="Roberts A."/>
            <person name="Saif S."/>
            <person name="Shea T."/>
            <person name="Sisk P."/>
            <person name="Stolte C."/>
            <person name="Sykes S."/>
            <person name="Wortman J."/>
            <person name="Nusbaum C."/>
            <person name="Birren B."/>
        </authorList>
    </citation>
    <scope>NUCLEOTIDE SEQUENCE [LARGE SCALE GENOMIC DNA]</scope>
    <source>
        <strain evidence="5 6">CL03T12C61</strain>
    </source>
</reference>
<dbReference type="InterPro" id="IPR052701">
    <property type="entry name" value="GAG_Ulvan_Degrading_Sulfatases"/>
</dbReference>
<dbReference type="EMBL" id="AGXF01000016">
    <property type="protein sequence ID" value="EIY18369.1"/>
    <property type="molecule type" value="Genomic_DNA"/>
</dbReference>
<feature type="modified residue" description="3-oxoalanine (Ser)" evidence="1">
    <location>
        <position position="79"/>
    </location>
</feature>
<dbReference type="InterPro" id="IPR017850">
    <property type="entry name" value="Alkaline_phosphatase_core_sf"/>
</dbReference>
<dbReference type="GeneID" id="75431323"/>
<evidence type="ECO:0000259" key="4">
    <source>
        <dbReference type="PROSITE" id="PS50835"/>
    </source>
</evidence>
<comment type="PTM">
    <text evidence="1">The conversion to 3-oxoalanine (also known as C-formylglycine, FGly), of a serine or cysteine residue in prokaryotes and of a cysteine residue in eukaryotes, is critical for catalytic activity.</text>
</comment>
<dbReference type="PANTHER" id="PTHR43751">
    <property type="entry name" value="SULFATASE"/>
    <property type="match status" value="1"/>
</dbReference>
<accession>I9EEG2</accession>
<feature type="domain" description="Ig-like" evidence="4">
    <location>
        <begin position="7"/>
        <end position="88"/>
    </location>
</feature>
<name>I9EEG2_9BACE</name>
<dbReference type="InterPro" id="IPR000917">
    <property type="entry name" value="Sulfatase_N"/>
</dbReference>
<feature type="chain" id="PRO_5003720502" description="Ig-like domain-containing protein" evidence="3">
    <location>
        <begin position="23"/>
        <end position="163"/>
    </location>
</feature>
<dbReference type="HOGENOM" id="CLU_1623799_0_0_10"/>
<dbReference type="AlphaFoldDB" id="I9EEG2"/>
<proteinExistence type="predicted"/>
<sequence>MNIKLLPAISCVLWSNSMTIHATTTKEGEQKPVNILFCIADDAGHMSAYGTPWVHTPAFDRVAHEGLLFENAYTCNSKSAPSRAAIITGRNSWQLKEACNHWAEFPADFKSYPEALAENGYNVGYTGKGWGPGIANNSQGKKREITGKAWNKKKIDTSDQTNL</sequence>
<evidence type="ECO:0000313" key="6">
    <source>
        <dbReference type="Proteomes" id="UP000002965"/>
    </source>
</evidence>
<dbReference type="RefSeq" id="WP_005682035.1">
    <property type="nucleotide sequence ID" value="NZ_CP072258.1"/>
</dbReference>
<protein>
    <recommendedName>
        <fullName evidence="4">Ig-like domain-containing protein</fullName>
    </recommendedName>
</protein>
<dbReference type="PANTHER" id="PTHR43751:SF3">
    <property type="entry name" value="SULFATASE N-TERMINAL DOMAIN-CONTAINING PROTEIN"/>
    <property type="match status" value="1"/>
</dbReference>
<evidence type="ECO:0000256" key="1">
    <source>
        <dbReference type="PIRSR" id="PIRSR600917-52"/>
    </source>
</evidence>
<evidence type="ECO:0000313" key="5">
    <source>
        <dbReference type="EMBL" id="EIY18369.1"/>
    </source>
</evidence>
<dbReference type="Gene3D" id="3.40.720.10">
    <property type="entry name" value="Alkaline Phosphatase, subunit A"/>
    <property type="match status" value="1"/>
</dbReference>